<dbReference type="Pfam" id="PF00135">
    <property type="entry name" value="COesterase"/>
    <property type="match status" value="1"/>
</dbReference>
<evidence type="ECO:0000256" key="1">
    <source>
        <dbReference type="ARBA" id="ARBA00005964"/>
    </source>
</evidence>
<keyword evidence="4" id="KW-1015">Disulfide bond</keyword>
<evidence type="ECO:0000259" key="7">
    <source>
        <dbReference type="Pfam" id="PF00135"/>
    </source>
</evidence>
<dbReference type="SUPFAM" id="SSF53474">
    <property type="entry name" value="alpha/beta-Hydrolases"/>
    <property type="match status" value="1"/>
</dbReference>
<accession>A0A1L8D6X8</accession>
<dbReference type="InterPro" id="IPR029058">
    <property type="entry name" value="AB_hydrolase_fold"/>
</dbReference>
<dbReference type="EMBL" id="GEYN01000039">
    <property type="protein sequence ID" value="JAV02090.1"/>
    <property type="molecule type" value="mRNA"/>
</dbReference>
<dbReference type="EC" id="3.1.1.-" evidence="6"/>
<evidence type="ECO:0000256" key="2">
    <source>
        <dbReference type="ARBA" id="ARBA00022487"/>
    </source>
</evidence>
<proteinExistence type="evidence at transcript level"/>
<evidence type="ECO:0000256" key="5">
    <source>
        <dbReference type="ARBA" id="ARBA00023180"/>
    </source>
</evidence>
<protein>
    <recommendedName>
        <fullName evidence="6">Carboxylic ester hydrolase</fullName>
        <ecNumber evidence="6">3.1.1.-</ecNumber>
    </recommendedName>
</protein>
<keyword evidence="6" id="KW-0732">Signal</keyword>
<dbReference type="PANTHER" id="PTHR43142">
    <property type="entry name" value="CARBOXYLIC ESTER HYDROLASE"/>
    <property type="match status" value="1"/>
</dbReference>
<evidence type="ECO:0000256" key="4">
    <source>
        <dbReference type="ARBA" id="ARBA00023157"/>
    </source>
</evidence>
<name>A0A1L8D6X8_PLUXY</name>
<dbReference type="InterPro" id="IPR019826">
    <property type="entry name" value="Carboxylesterase_B_AS"/>
</dbReference>
<keyword evidence="5" id="KW-0325">Glycoprotein</keyword>
<feature type="signal peptide" evidence="6">
    <location>
        <begin position="1"/>
        <end position="21"/>
    </location>
</feature>
<dbReference type="Gene3D" id="3.40.50.1820">
    <property type="entry name" value="alpha/beta hydrolase"/>
    <property type="match status" value="1"/>
</dbReference>
<sequence>MKYLILFTLVALWSRQQPTDPVRVSEGLLRGTINQGGYRQYMGIPYARTDDAARFKSPLPTEPWEGVYEAIEENVRCLQRMGKSYLVGQVDCLRLNVYTPLQVDEPLPVMVYIHGGGFFEGSGLPTIYGPEYLVTKGVVVVTINYRLNIQGYLCLRIPEAPGNAGMKDQVAALRWIKRNIRAFGGDPDNVTLFGESAGAASVSYHILSPMSTGLFHKAIIQSGSSLSAWAHQYNPVHMASLLSKTMGHSETDPLELYNIFMNKSNTDLIMTRVPRKRGNILLTELLYSPCVEKKLPGVEAFLTELPYNLLKRGEYNKVPTIIGANSEEGLLFVAGENDTTYAAMTFENSMPKDLVFPSETEKKEAADKLGSLLLNGEKISKEVRVKLSKLHGEPYFNYPVAKETELTLETNENPIYSYRLKYGGLLNVGKIITGFYKVPGATHADDLFYLFKPSLLPTPTRFFEMTMVNRMTTMWTNFAKFGNPTPVLTELLPVQWHPVKKESPESFVIDAEFSTAPLWDGDSMLFWRELYEKYRRKETVN</sequence>
<dbReference type="GO" id="GO:0052689">
    <property type="term" value="F:carboxylic ester hydrolase activity"/>
    <property type="evidence" value="ECO:0007669"/>
    <property type="project" value="UniProtKB-KW"/>
</dbReference>
<comment type="similarity">
    <text evidence="1 6">Belongs to the type-B carboxylesterase/lipase family.</text>
</comment>
<reference evidence="8" key="1">
    <citation type="submission" date="2016-08" db="EMBL/GenBank/DDBJ databases">
        <title>Transcriptome of the diamond-back moth (Plutella xylostella).</title>
        <authorList>
            <person name="He P."/>
        </authorList>
    </citation>
    <scope>NUCLEOTIDE SEQUENCE</scope>
    <source>
        <strain evidence="8">Lab strain</strain>
        <tissue evidence="8">Multi</tissue>
    </source>
</reference>
<evidence type="ECO:0000256" key="6">
    <source>
        <dbReference type="RuleBase" id="RU361235"/>
    </source>
</evidence>
<evidence type="ECO:0000313" key="8">
    <source>
        <dbReference type="EMBL" id="JAV02090.1"/>
    </source>
</evidence>
<feature type="domain" description="Carboxylesterase type B" evidence="7">
    <location>
        <begin position="22"/>
        <end position="513"/>
    </location>
</feature>
<keyword evidence="2" id="KW-0719">Serine esterase</keyword>
<keyword evidence="3 6" id="KW-0378">Hydrolase</keyword>
<dbReference type="AlphaFoldDB" id="A0A1L8D6X8"/>
<dbReference type="InterPro" id="IPR002018">
    <property type="entry name" value="CarbesteraseB"/>
</dbReference>
<dbReference type="PANTHER" id="PTHR43142:SF1">
    <property type="entry name" value="CARBOXYLIC ESTER HYDROLASE"/>
    <property type="match status" value="1"/>
</dbReference>
<feature type="chain" id="PRO_5009734650" description="Carboxylic ester hydrolase" evidence="6">
    <location>
        <begin position="22"/>
        <end position="541"/>
    </location>
</feature>
<evidence type="ECO:0000256" key="3">
    <source>
        <dbReference type="ARBA" id="ARBA00022801"/>
    </source>
</evidence>
<organism evidence="8">
    <name type="scientific">Plutella xylostella</name>
    <name type="common">Diamondback moth</name>
    <name type="synonym">Plutella maculipennis</name>
    <dbReference type="NCBI Taxonomy" id="51655"/>
    <lineage>
        <taxon>Eukaryota</taxon>
        <taxon>Metazoa</taxon>
        <taxon>Ecdysozoa</taxon>
        <taxon>Arthropoda</taxon>
        <taxon>Hexapoda</taxon>
        <taxon>Insecta</taxon>
        <taxon>Pterygota</taxon>
        <taxon>Neoptera</taxon>
        <taxon>Endopterygota</taxon>
        <taxon>Lepidoptera</taxon>
        <taxon>Glossata</taxon>
        <taxon>Ditrysia</taxon>
        <taxon>Yponomeutoidea</taxon>
        <taxon>Plutellidae</taxon>
        <taxon>Plutella</taxon>
    </lineage>
</organism>
<dbReference type="PROSITE" id="PS00122">
    <property type="entry name" value="CARBOXYLESTERASE_B_1"/>
    <property type="match status" value="1"/>
</dbReference>